<organism evidence="1 2">
    <name type="scientific">Rattus norvegicus</name>
    <name type="common">Rat</name>
    <dbReference type="NCBI Taxonomy" id="10116"/>
    <lineage>
        <taxon>Eukaryota</taxon>
        <taxon>Metazoa</taxon>
        <taxon>Chordata</taxon>
        <taxon>Craniata</taxon>
        <taxon>Vertebrata</taxon>
        <taxon>Euteleostomi</taxon>
        <taxon>Mammalia</taxon>
        <taxon>Eutheria</taxon>
        <taxon>Euarchontoglires</taxon>
        <taxon>Glires</taxon>
        <taxon>Rodentia</taxon>
        <taxon>Myomorpha</taxon>
        <taxon>Muroidea</taxon>
        <taxon>Muridae</taxon>
        <taxon>Murinae</taxon>
        <taxon>Rattus</taxon>
    </lineage>
</organism>
<sequence>MAAVVRGRKPGRSENWTCAFPSISLMWIMLEEGWGWGMWLKSCSLCVPGHGFKPQPRKQTK</sequence>
<gene>
    <name evidence="1" type="ORF">rCG_47571</name>
</gene>
<dbReference type="EMBL" id="CH473953">
    <property type="protein sequence ID" value="EDM11791.1"/>
    <property type="molecule type" value="Genomic_DNA"/>
</dbReference>
<protein>
    <submittedName>
        <fullName evidence="1">RCG47571</fullName>
    </submittedName>
</protein>
<evidence type="ECO:0000313" key="1">
    <source>
        <dbReference type="EMBL" id="EDM11791.1"/>
    </source>
</evidence>
<accession>A6HX60</accession>
<evidence type="ECO:0000313" key="2">
    <source>
        <dbReference type="Proteomes" id="UP000234681"/>
    </source>
</evidence>
<reference evidence="2" key="1">
    <citation type="submission" date="2005-09" db="EMBL/GenBank/DDBJ databases">
        <authorList>
            <person name="Mural R.J."/>
            <person name="Li P.W."/>
            <person name="Adams M.D."/>
            <person name="Amanatides P.G."/>
            <person name="Baden-Tillson H."/>
            <person name="Barnstead M."/>
            <person name="Chin S.H."/>
            <person name="Dew I."/>
            <person name="Evans C.A."/>
            <person name="Ferriera S."/>
            <person name="Flanigan M."/>
            <person name="Fosler C."/>
            <person name="Glodek A."/>
            <person name="Gu Z."/>
            <person name="Holt R.A."/>
            <person name="Jennings D."/>
            <person name="Kraft C.L."/>
            <person name="Lu F."/>
            <person name="Nguyen T."/>
            <person name="Nusskern D.R."/>
            <person name="Pfannkoch C.M."/>
            <person name="Sitter C."/>
            <person name="Sutton G.G."/>
            <person name="Venter J.C."/>
            <person name="Wang Z."/>
            <person name="Woodage T."/>
            <person name="Zheng X.H."/>
            <person name="Zhong F."/>
        </authorList>
    </citation>
    <scope>NUCLEOTIDE SEQUENCE [LARGE SCALE GENOMIC DNA]</scope>
    <source>
        <strain>BN</strain>
        <strain evidence="2">Sprague-Dawley</strain>
    </source>
</reference>
<name>A6HX60_RAT</name>
<dbReference type="AlphaFoldDB" id="A6HX60"/>
<dbReference type="Proteomes" id="UP000234681">
    <property type="component" value="Chromosome 1"/>
</dbReference>
<proteinExistence type="predicted"/>